<reference evidence="2" key="1">
    <citation type="journal article" date="2020" name="Cell">
        <title>Large-Scale Comparative Analyses of Tick Genomes Elucidate Their Genetic Diversity and Vector Capacities.</title>
        <authorList>
            <consortium name="Tick Genome and Microbiome Consortium (TIGMIC)"/>
            <person name="Jia N."/>
            <person name="Wang J."/>
            <person name="Shi W."/>
            <person name="Du L."/>
            <person name="Sun Y."/>
            <person name="Zhan W."/>
            <person name="Jiang J.F."/>
            <person name="Wang Q."/>
            <person name="Zhang B."/>
            <person name="Ji P."/>
            <person name="Bell-Sakyi L."/>
            <person name="Cui X.M."/>
            <person name="Yuan T.T."/>
            <person name="Jiang B.G."/>
            <person name="Yang W.F."/>
            <person name="Lam T.T."/>
            <person name="Chang Q.C."/>
            <person name="Ding S.J."/>
            <person name="Wang X.J."/>
            <person name="Zhu J.G."/>
            <person name="Ruan X.D."/>
            <person name="Zhao L."/>
            <person name="Wei J.T."/>
            <person name="Ye R.Z."/>
            <person name="Que T.C."/>
            <person name="Du C.H."/>
            <person name="Zhou Y.H."/>
            <person name="Cheng J.X."/>
            <person name="Dai P.F."/>
            <person name="Guo W.B."/>
            <person name="Han X.H."/>
            <person name="Huang E.J."/>
            <person name="Li L.F."/>
            <person name="Wei W."/>
            <person name="Gao Y.C."/>
            <person name="Liu J.Z."/>
            <person name="Shao H.Z."/>
            <person name="Wang X."/>
            <person name="Wang C.C."/>
            <person name="Yang T.C."/>
            <person name="Huo Q.B."/>
            <person name="Li W."/>
            <person name="Chen H.Y."/>
            <person name="Chen S.E."/>
            <person name="Zhou L.G."/>
            <person name="Ni X.B."/>
            <person name="Tian J.H."/>
            <person name="Sheng Y."/>
            <person name="Liu T."/>
            <person name="Pan Y.S."/>
            <person name="Xia L.Y."/>
            <person name="Li J."/>
            <person name="Zhao F."/>
            <person name="Cao W.C."/>
        </authorList>
    </citation>
    <scope>NUCLEOTIDE SEQUENCE</scope>
    <source>
        <strain evidence="2">Rsan-2018</strain>
    </source>
</reference>
<feature type="region of interest" description="Disordered" evidence="1">
    <location>
        <begin position="43"/>
        <end position="66"/>
    </location>
</feature>
<evidence type="ECO:0000313" key="2">
    <source>
        <dbReference type="EMBL" id="KAH7947312.1"/>
    </source>
</evidence>
<dbReference type="EMBL" id="JABSTV010001252">
    <property type="protein sequence ID" value="KAH7947312.1"/>
    <property type="molecule type" value="Genomic_DNA"/>
</dbReference>
<dbReference type="Proteomes" id="UP000821837">
    <property type="component" value="Chromosome 6"/>
</dbReference>
<accession>A0A9D4SU40</accession>
<reference evidence="2" key="2">
    <citation type="submission" date="2021-09" db="EMBL/GenBank/DDBJ databases">
        <authorList>
            <person name="Jia N."/>
            <person name="Wang J."/>
            <person name="Shi W."/>
            <person name="Du L."/>
            <person name="Sun Y."/>
            <person name="Zhan W."/>
            <person name="Jiang J."/>
            <person name="Wang Q."/>
            <person name="Zhang B."/>
            <person name="Ji P."/>
            <person name="Sakyi L.B."/>
            <person name="Cui X."/>
            <person name="Yuan T."/>
            <person name="Jiang B."/>
            <person name="Yang W."/>
            <person name="Lam T.T.-Y."/>
            <person name="Chang Q."/>
            <person name="Ding S."/>
            <person name="Wang X."/>
            <person name="Zhu J."/>
            <person name="Ruan X."/>
            <person name="Zhao L."/>
            <person name="Wei J."/>
            <person name="Que T."/>
            <person name="Du C."/>
            <person name="Cheng J."/>
            <person name="Dai P."/>
            <person name="Han X."/>
            <person name="Huang E."/>
            <person name="Gao Y."/>
            <person name="Liu J."/>
            <person name="Shao H."/>
            <person name="Ye R."/>
            <person name="Li L."/>
            <person name="Wei W."/>
            <person name="Wang X."/>
            <person name="Wang C."/>
            <person name="Huo Q."/>
            <person name="Li W."/>
            <person name="Guo W."/>
            <person name="Chen H."/>
            <person name="Chen S."/>
            <person name="Zhou L."/>
            <person name="Zhou L."/>
            <person name="Ni X."/>
            <person name="Tian J."/>
            <person name="Zhou Y."/>
            <person name="Sheng Y."/>
            <person name="Liu T."/>
            <person name="Pan Y."/>
            <person name="Xia L."/>
            <person name="Li J."/>
            <person name="Zhao F."/>
            <person name="Cao W."/>
        </authorList>
    </citation>
    <scope>NUCLEOTIDE SEQUENCE</scope>
    <source>
        <strain evidence="2">Rsan-2018</strain>
        <tissue evidence="2">Larvae</tissue>
    </source>
</reference>
<proteinExistence type="predicted"/>
<evidence type="ECO:0000256" key="1">
    <source>
        <dbReference type="SAM" id="MobiDB-lite"/>
    </source>
</evidence>
<protein>
    <submittedName>
        <fullName evidence="2">Uncharacterized protein</fullName>
    </submittedName>
</protein>
<feature type="compositionally biased region" description="Basic and acidic residues" evidence="1">
    <location>
        <begin position="123"/>
        <end position="134"/>
    </location>
</feature>
<feature type="region of interest" description="Disordered" evidence="1">
    <location>
        <begin position="96"/>
        <end position="150"/>
    </location>
</feature>
<dbReference type="AlphaFoldDB" id="A0A9D4SU40"/>
<name>A0A9D4SU40_RHISA</name>
<organism evidence="2 3">
    <name type="scientific">Rhipicephalus sanguineus</name>
    <name type="common">Brown dog tick</name>
    <name type="synonym">Ixodes sanguineus</name>
    <dbReference type="NCBI Taxonomy" id="34632"/>
    <lineage>
        <taxon>Eukaryota</taxon>
        <taxon>Metazoa</taxon>
        <taxon>Ecdysozoa</taxon>
        <taxon>Arthropoda</taxon>
        <taxon>Chelicerata</taxon>
        <taxon>Arachnida</taxon>
        <taxon>Acari</taxon>
        <taxon>Parasitiformes</taxon>
        <taxon>Ixodida</taxon>
        <taxon>Ixodoidea</taxon>
        <taxon>Ixodidae</taxon>
        <taxon>Rhipicephalinae</taxon>
        <taxon>Rhipicephalus</taxon>
        <taxon>Rhipicephalus</taxon>
    </lineage>
</organism>
<comment type="caution">
    <text evidence="2">The sequence shown here is derived from an EMBL/GenBank/DDBJ whole genome shotgun (WGS) entry which is preliminary data.</text>
</comment>
<sequence length="241" mass="24785">MAEAEFFAGCADAPGDVKGPGLVGKAGKGFMGPCVVAARWRAESAGGDDDTDAWEGAAHGADSEVEEGADEVAYYEEGKGLTRDGEWDEMECVDADDAKVVDDVDSATSAEDERAVAEASGNKAEKSEKAEKSRGPVAGPRSSSGGLFKVQGRGLPKGSCLGAVAESRIVSEAYLVWSSWVVAGPWSSGVATYSAGLAATSDSTALHTVAHPCGVKRASHATCAFAHVDDRIMLGRRGAKL</sequence>
<keyword evidence="3" id="KW-1185">Reference proteome</keyword>
<gene>
    <name evidence="2" type="ORF">HPB52_010030</name>
</gene>
<evidence type="ECO:0000313" key="3">
    <source>
        <dbReference type="Proteomes" id="UP000821837"/>
    </source>
</evidence>